<proteinExistence type="predicted"/>
<dbReference type="Pfam" id="PF07713">
    <property type="entry name" value="DUF1604"/>
    <property type="match status" value="1"/>
</dbReference>
<keyword evidence="2" id="KW-0472">Membrane</keyword>
<sequence length="1168" mass="128087">MASKRSRAAFEADLQARQSPYALYGTPLPPLDDSVRDDGSYAPIWKQEVTDDRGRKRLHGAFTGGFSAGRPIFRYFNTVGSKEGWTPATFVSSRQNRAKDVRQQRPEDFMDEEDVREAEESKRLQTADEYSGFGSTDAEMARRGGLMDLLKTSGETMGVKLLKRMGWREGQGIGPKVRRRADLGDRMLQRDGGAEQTYLFAPENPPMVAFIHKTDHKGLGFEGEARLDARQTKANESDDEDNDSFFGKRLMAPGKSKQSKAKEPRRGAFGVGVLNDTGSDDEDPYSLGPQISYNRVIGGDKKKKKKAKPAEDARLLSSSSNPLIGSKPVYIPKRVIAAKGAAGFRKCSDGRLPLEGFLLADGISSLSISSQEKKYAPPEIPKDWKSSKAPTQERDVSNYVSTAEAAKASSMDPTARAALLGEAQLPGKSIFDWMTPEARERIVKLTGKTDLPPALGEKAPKGYELSEAEKRKDLWDLVPKLDKQVAVQALTRAASGWMPYAEDLSKRDRYRTFLQVRAGLRDSLPDRVPGSTTDEWAAELHEFARAAEVFKPMSGLMASRFTSASSGPKESSDKSDGSPSAEPLLSKPAAKPEDPAVEAAKIGMFGPMTRSSISFYPTRLLCKRFNVRPPEHVQMDPGAPSGRAEAPVSGSRFQSAGYQTASGPKELVSRDVMNQLMLEAGGGSLAAADAASPTSSGPAGSRAPVVVEPERNEALEAERPGEAVFKAIFGMKPEEKAAFATSLFPPNFSLSNSPTRRRTVWTRPAQCDTAGNVAERVIGWQYQLGSALKVLYRLLNTKKRTANPPVNLGLIPSRRCAVIVISSSSSPAGWSLLFTSALVDQQYFSIAFLSSIIVTVFLSFFFTHSLSLSSTLCLCIGCCFSISRDNSRPSYAAQVVTEERRPEDSHPQAAATSNALTSGNSSTRARGSRIRAEHFPLSQHYNAPIRRHVWYSKRRLWTRTQLDQERTEFFETRVTGRSEIWAALSAAISLMRAGDLATAQSFIDAAGITVPTGDLCQGCYDEQGVLYRLPQCIVSDPENIVRSDEEPDDFDTDDGKLSSDEASGDELIADDIERRRDEKGKTSERDLIRIRARLSDRGGPDIILSVVKTMNVGLIARKVQQEAGIPRTHRVRFVYLGRMLKEHVPLVDQGWNSAHVISALVVPRQSVS</sequence>
<accession>A0A1L9NNK2</accession>
<gene>
    <name evidence="4" type="ORF">ASPTUDRAFT_112971</name>
</gene>
<feature type="region of interest" description="Disordered" evidence="1">
    <location>
        <begin position="1038"/>
        <end position="1080"/>
    </location>
</feature>
<reference evidence="5" key="1">
    <citation type="journal article" date="2017" name="Genome Biol.">
        <title>Comparative genomics reveals high biological diversity and specific adaptations in the industrially and medically important fungal genus Aspergillus.</title>
        <authorList>
            <person name="de Vries R.P."/>
            <person name="Riley R."/>
            <person name="Wiebenga A."/>
            <person name="Aguilar-Osorio G."/>
            <person name="Amillis S."/>
            <person name="Uchima C.A."/>
            <person name="Anderluh G."/>
            <person name="Asadollahi M."/>
            <person name="Askin M."/>
            <person name="Barry K."/>
            <person name="Battaglia E."/>
            <person name="Bayram O."/>
            <person name="Benocci T."/>
            <person name="Braus-Stromeyer S.A."/>
            <person name="Caldana C."/>
            <person name="Canovas D."/>
            <person name="Cerqueira G.C."/>
            <person name="Chen F."/>
            <person name="Chen W."/>
            <person name="Choi C."/>
            <person name="Clum A."/>
            <person name="Dos Santos R.A."/>
            <person name="Damasio A.R."/>
            <person name="Diallinas G."/>
            <person name="Emri T."/>
            <person name="Fekete E."/>
            <person name="Flipphi M."/>
            <person name="Freyberg S."/>
            <person name="Gallo A."/>
            <person name="Gournas C."/>
            <person name="Habgood R."/>
            <person name="Hainaut M."/>
            <person name="Harispe M.L."/>
            <person name="Henrissat B."/>
            <person name="Hilden K.S."/>
            <person name="Hope R."/>
            <person name="Hossain A."/>
            <person name="Karabika E."/>
            <person name="Karaffa L."/>
            <person name="Karanyi Z."/>
            <person name="Krasevec N."/>
            <person name="Kuo A."/>
            <person name="Kusch H."/>
            <person name="LaButti K."/>
            <person name="Lagendijk E.L."/>
            <person name="Lapidus A."/>
            <person name="Levasseur A."/>
            <person name="Lindquist E."/>
            <person name="Lipzen A."/>
            <person name="Logrieco A.F."/>
            <person name="MacCabe A."/>
            <person name="Maekelae M.R."/>
            <person name="Malavazi I."/>
            <person name="Melin P."/>
            <person name="Meyer V."/>
            <person name="Mielnichuk N."/>
            <person name="Miskei M."/>
            <person name="Molnar A.P."/>
            <person name="Mule G."/>
            <person name="Ngan C.Y."/>
            <person name="Orejas M."/>
            <person name="Orosz E."/>
            <person name="Ouedraogo J.P."/>
            <person name="Overkamp K.M."/>
            <person name="Park H.-S."/>
            <person name="Perrone G."/>
            <person name="Piumi F."/>
            <person name="Punt P.J."/>
            <person name="Ram A.F."/>
            <person name="Ramon A."/>
            <person name="Rauscher S."/>
            <person name="Record E."/>
            <person name="Riano-Pachon D.M."/>
            <person name="Robert V."/>
            <person name="Roehrig J."/>
            <person name="Ruller R."/>
            <person name="Salamov A."/>
            <person name="Salih N.S."/>
            <person name="Samson R.A."/>
            <person name="Sandor E."/>
            <person name="Sanguinetti M."/>
            <person name="Schuetze T."/>
            <person name="Sepcic K."/>
            <person name="Shelest E."/>
            <person name="Sherlock G."/>
            <person name="Sophianopoulou V."/>
            <person name="Squina F.M."/>
            <person name="Sun H."/>
            <person name="Susca A."/>
            <person name="Todd R.B."/>
            <person name="Tsang A."/>
            <person name="Unkles S.E."/>
            <person name="van de Wiele N."/>
            <person name="van Rossen-Uffink D."/>
            <person name="Oliveira J.V."/>
            <person name="Vesth T.C."/>
            <person name="Visser J."/>
            <person name="Yu J.-H."/>
            <person name="Zhou M."/>
            <person name="Andersen M.R."/>
            <person name="Archer D.B."/>
            <person name="Baker S.E."/>
            <person name="Benoit I."/>
            <person name="Brakhage A.A."/>
            <person name="Braus G.H."/>
            <person name="Fischer R."/>
            <person name="Frisvad J.C."/>
            <person name="Goldman G.H."/>
            <person name="Houbraken J."/>
            <person name="Oakley B."/>
            <person name="Pocsi I."/>
            <person name="Scazzocchio C."/>
            <person name="Seiboth B."/>
            <person name="vanKuyk P.A."/>
            <person name="Wortman J."/>
            <person name="Dyer P.S."/>
            <person name="Grigoriev I.V."/>
        </authorList>
    </citation>
    <scope>NUCLEOTIDE SEQUENCE [LARGE SCALE GENOMIC DNA]</scope>
    <source>
        <strain evidence="5">CBS 134.48</strain>
    </source>
</reference>
<dbReference type="Pfam" id="PF01585">
    <property type="entry name" value="G-patch"/>
    <property type="match status" value="1"/>
</dbReference>
<feature type="compositionally biased region" description="Basic and acidic residues" evidence="1">
    <location>
        <begin position="371"/>
        <end position="396"/>
    </location>
</feature>
<dbReference type="PROSITE" id="PS50174">
    <property type="entry name" value="G_PATCH"/>
    <property type="match status" value="1"/>
</dbReference>
<dbReference type="InterPro" id="IPR029071">
    <property type="entry name" value="Ubiquitin-like_domsf"/>
</dbReference>
<evidence type="ECO:0000256" key="1">
    <source>
        <dbReference type="SAM" id="MobiDB-lite"/>
    </source>
</evidence>
<dbReference type="InterPro" id="IPR032752">
    <property type="entry name" value="DC-UbP/UBTD2_N"/>
</dbReference>
<dbReference type="VEuPathDB" id="FungiDB:ASPTUDRAFT_112971"/>
<dbReference type="OrthoDB" id="20507at2759"/>
<keyword evidence="2" id="KW-0812">Transmembrane</keyword>
<dbReference type="GO" id="GO:0005634">
    <property type="term" value="C:nucleus"/>
    <property type="evidence" value="ECO:0007669"/>
    <property type="project" value="TreeGrafter"/>
</dbReference>
<dbReference type="SUPFAM" id="SSF48201">
    <property type="entry name" value="Uteroglobin-like"/>
    <property type="match status" value="1"/>
</dbReference>
<dbReference type="EMBL" id="KV878176">
    <property type="protein sequence ID" value="OJI90811.1"/>
    <property type="molecule type" value="Genomic_DNA"/>
</dbReference>
<evidence type="ECO:0000256" key="2">
    <source>
        <dbReference type="SAM" id="Phobius"/>
    </source>
</evidence>
<dbReference type="AlphaFoldDB" id="A0A1L9NNK2"/>
<feature type="compositionally biased region" description="Polar residues" evidence="1">
    <location>
        <begin position="910"/>
        <end position="925"/>
    </location>
</feature>
<feature type="compositionally biased region" description="Basic and acidic residues" evidence="1">
    <location>
        <begin position="97"/>
        <end position="108"/>
    </location>
</feature>
<dbReference type="Gene3D" id="1.20.225.20">
    <property type="entry name" value="Ub domain-containing protein, DC-UbP/UBTD2, N-terminal domain"/>
    <property type="match status" value="1"/>
</dbReference>
<feature type="region of interest" description="Disordered" evidence="1">
    <location>
        <begin position="898"/>
        <end position="926"/>
    </location>
</feature>
<evidence type="ECO:0000259" key="3">
    <source>
        <dbReference type="PROSITE" id="PS50174"/>
    </source>
</evidence>
<feature type="region of interest" description="Disordered" evidence="1">
    <location>
        <begin position="561"/>
        <end position="593"/>
    </location>
</feature>
<dbReference type="InterPro" id="IPR011666">
    <property type="entry name" value="DUF1604"/>
</dbReference>
<dbReference type="STRING" id="767770.A0A1L9NNK2"/>
<keyword evidence="5" id="KW-1185">Reference proteome</keyword>
<feature type="compositionally biased region" description="Basic and acidic residues" evidence="1">
    <location>
        <begin position="1071"/>
        <end position="1080"/>
    </location>
</feature>
<evidence type="ECO:0000313" key="5">
    <source>
        <dbReference type="Proteomes" id="UP000184304"/>
    </source>
</evidence>
<dbReference type="Pfam" id="PF26093">
    <property type="entry name" value="HTH_TGH"/>
    <property type="match status" value="1"/>
</dbReference>
<dbReference type="PANTHER" id="PTHR13384:SF19">
    <property type="entry name" value="G PATCH DOMAIN-CONTAINING PROTEIN 1"/>
    <property type="match status" value="1"/>
</dbReference>
<dbReference type="GO" id="GO:0003723">
    <property type="term" value="F:RNA binding"/>
    <property type="evidence" value="ECO:0007669"/>
    <property type="project" value="TreeGrafter"/>
</dbReference>
<dbReference type="Proteomes" id="UP000184304">
    <property type="component" value="Unassembled WGS sequence"/>
</dbReference>
<feature type="region of interest" description="Disordered" evidence="1">
    <location>
        <begin position="370"/>
        <end position="396"/>
    </location>
</feature>
<dbReference type="GO" id="GO:0006397">
    <property type="term" value="P:mRNA processing"/>
    <property type="evidence" value="ECO:0007669"/>
    <property type="project" value="InterPro"/>
</dbReference>
<organism evidence="4 5">
    <name type="scientific">Aspergillus tubingensis (strain CBS 134.48)</name>
    <dbReference type="NCBI Taxonomy" id="767770"/>
    <lineage>
        <taxon>Eukaryota</taxon>
        <taxon>Fungi</taxon>
        <taxon>Dikarya</taxon>
        <taxon>Ascomycota</taxon>
        <taxon>Pezizomycotina</taxon>
        <taxon>Eurotiomycetes</taxon>
        <taxon>Eurotiomycetidae</taxon>
        <taxon>Eurotiales</taxon>
        <taxon>Aspergillaceae</taxon>
        <taxon>Aspergillus</taxon>
        <taxon>Aspergillus subgen. Circumdati</taxon>
    </lineage>
</organism>
<dbReference type="PANTHER" id="PTHR13384">
    <property type="entry name" value="G PATCH DOMAIN-CONTAINING PROTEIN 1"/>
    <property type="match status" value="1"/>
</dbReference>
<evidence type="ECO:0000313" key="4">
    <source>
        <dbReference type="EMBL" id="OJI90811.1"/>
    </source>
</evidence>
<dbReference type="InterPro" id="IPR035960">
    <property type="entry name" value="Secretoglobin_sf"/>
</dbReference>
<keyword evidence="2" id="KW-1133">Transmembrane helix</keyword>
<protein>
    <recommendedName>
        <fullName evidence="3">G-patch domain-containing protein</fullName>
    </recommendedName>
</protein>
<dbReference type="OMA" id="HERYNAP"/>
<dbReference type="InterPro" id="IPR000467">
    <property type="entry name" value="G_patch_dom"/>
</dbReference>
<dbReference type="SUPFAM" id="SSF54236">
    <property type="entry name" value="Ubiquitin-like"/>
    <property type="match status" value="1"/>
</dbReference>
<feature type="region of interest" description="Disordered" evidence="1">
    <location>
        <begin position="230"/>
        <end position="319"/>
    </location>
</feature>
<feature type="domain" description="G-patch" evidence="3">
    <location>
        <begin position="154"/>
        <end position="224"/>
    </location>
</feature>
<feature type="transmembrane region" description="Helical" evidence="2">
    <location>
        <begin position="843"/>
        <end position="862"/>
    </location>
</feature>
<name>A0A1L9NNK2_ASPTC</name>
<feature type="region of interest" description="Disordered" evidence="1">
    <location>
        <begin position="94"/>
        <end position="137"/>
    </location>
</feature>
<dbReference type="Pfam" id="PF16455">
    <property type="entry name" value="UBD"/>
    <property type="match status" value="1"/>
</dbReference>
<dbReference type="InterPro" id="IPR038169">
    <property type="entry name" value="DC-UbP/UBTD2_N_sf"/>
</dbReference>